<feature type="transmembrane region" description="Helical" evidence="6">
    <location>
        <begin position="90"/>
        <end position="109"/>
    </location>
</feature>
<keyword evidence="3 6" id="KW-0812">Transmembrane</keyword>
<keyword evidence="4 6" id="KW-1133">Transmembrane helix</keyword>
<feature type="transmembrane region" description="Helical" evidence="6">
    <location>
        <begin position="7"/>
        <end position="26"/>
    </location>
</feature>
<feature type="transmembrane region" description="Helical" evidence="6">
    <location>
        <begin position="46"/>
        <end position="69"/>
    </location>
</feature>
<evidence type="ECO:0000256" key="5">
    <source>
        <dbReference type="ARBA" id="ARBA00023136"/>
    </source>
</evidence>
<organism evidence="7 8">
    <name type="scientific">Pristionchus entomophagus</name>
    <dbReference type="NCBI Taxonomy" id="358040"/>
    <lineage>
        <taxon>Eukaryota</taxon>
        <taxon>Metazoa</taxon>
        <taxon>Ecdysozoa</taxon>
        <taxon>Nematoda</taxon>
        <taxon>Chromadorea</taxon>
        <taxon>Rhabditida</taxon>
        <taxon>Rhabditina</taxon>
        <taxon>Diplogasteromorpha</taxon>
        <taxon>Diplogasteroidea</taxon>
        <taxon>Neodiplogasteridae</taxon>
        <taxon>Pristionchus</taxon>
    </lineage>
</organism>
<accession>A0AAV5T9A4</accession>
<evidence type="ECO:0000256" key="6">
    <source>
        <dbReference type="RuleBase" id="RU280813"/>
    </source>
</evidence>
<feature type="non-terminal residue" evidence="7">
    <location>
        <position position="1"/>
    </location>
</feature>
<comment type="similarity">
    <text evidence="2 6">Belongs to the nematode receptor-like protein srg family.</text>
</comment>
<dbReference type="GO" id="GO:0004888">
    <property type="term" value="F:transmembrane signaling receptor activity"/>
    <property type="evidence" value="ECO:0007669"/>
    <property type="project" value="InterPro"/>
</dbReference>
<comment type="caution">
    <text evidence="6">Lacks conserved residue(s) required for the propagation of feature annotation.</text>
</comment>
<dbReference type="PANTHER" id="PTHR31552:SF31">
    <property type="entry name" value="SERPENTINE RECEPTOR CLASS GAMMA"/>
    <property type="match status" value="1"/>
</dbReference>
<proteinExistence type="inferred from homology"/>
<dbReference type="PANTHER" id="PTHR31552">
    <property type="entry name" value="SERPENTINE RECEPTOR CLASS GAMMA"/>
    <property type="match status" value="1"/>
</dbReference>
<protein>
    <recommendedName>
        <fullName evidence="6">Serpentine receptor class gamma</fullName>
    </recommendedName>
</protein>
<feature type="non-terminal residue" evidence="7">
    <location>
        <position position="170"/>
    </location>
</feature>
<keyword evidence="8" id="KW-1185">Reference proteome</keyword>
<dbReference type="InterPro" id="IPR000609">
    <property type="entry name" value="7TM_GPCR_serpentine_rcpt_Srg"/>
</dbReference>
<dbReference type="EMBL" id="BTSX01000004">
    <property type="protein sequence ID" value="GMS92157.1"/>
    <property type="molecule type" value="Genomic_DNA"/>
</dbReference>
<evidence type="ECO:0000313" key="8">
    <source>
        <dbReference type="Proteomes" id="UP001432027"/>
    </source>
</evidence>
<gene>
    <name evidence="7" type="ORF">PENTCL1PPCAC_14332</name>
</gene>
<evidence type="ECO:0000256" key="4">
    <source>
        <dbReference type="ARBA" id="ARBA00022989"/>
    </source>
</evidence>
<evidence type="ECO:0000313" key="7">
    <source>
        <dbReference type="EMBL" id="GMS92157.1"/>
    </source>
</evidence>
<evidence type="ECO:0000256" key="2">
    <source>
        <dbReference type="ARBA" id="ARBA00005692"/>
    </source>
</evidence>
<evidence type="ECO:0000256" key="3">
    <source>
        <dbReference type="ARBA" id="ARBA00022692"/>
    </source>
</evidence>
<reference evidence="7" key="1">
    <citation type="submission" date="2023-10" db="EMBL/GenBank/DDBJ databases">
        <title>Genome assembly of Pristionchus species.</title>
        <authorList>
            <person name="Yoshida K."/>
            <person name="Sommer R.J."/>
        </authorList>
    </citation>
    <scope>NUCLEOTIDE SEQUENCE</scope>
    <source>
        <strain evidence="7">RS0144</strain>
    </source>
</reference>
<dbReference type="Proteomes" id="UP001432027">
    <property type="component" value="Unassembled WGS sequence"/>
</dbReference>
<dbReference type="Pfam" id="PF02118">
    <property type="entry name" value="Srg"/>
    <property type="match status" value="1"/>
</dbReference>
<dbReference type="GO" id="GO:0016020">
    <property type="term" value="C:membrane"/>
    <property type="evidence" value="ECO:0007669"/>
    <property type="project" value="UniProtKB-SubCell"/>
</dbReference>
<dbReference type="GO" id="GO:0007606">
    <property type="term" value="P:sensory perception of chemical stimulus"/>
    <property type="evidence" value="ECO:0007669"/>
    <property type="project" value="UniProtKB-UniRule"/>
</dbReference>
<dbReference type="AlphaFoldDB" id="A0AAV5T9A4"/>
<sequence length="170" mass="19492">WSKRTTNITIFFQYAVPLTAHLYFVFAPVNWKNILLILLNNFSVQIYRGINGIFYALFGTAALVMNVVAGIHLKKLSMSSVVYFKQQRSLFFYTLTSTSSHFLFAIHQFASSYGYFAKDRQLLEILKNVRFIVFDLTIFADPVVLLFLSKPARSAIIRQIRGGEKSISQT</sequence>
<comment type="subcellular location">
    <subcellularLocation>
        <location evidence="1">Membrane</location>
        <topology evidence="1">Multi-pass membrane protein</topology>
    </subcellularLocation>
</comment>
<comment type="caution">
    <text evidence="7">The sequence shown here is derived from an EMBL/GenBank/DDBJ whole genome shotgun (WGS) entry which is preliminary data.</text>
</comment>
<keyword evidence="5 6" id="KW-0472">Membrane</keyword>
<feature type="transmembrane region" description="Helical" evidence="6">
    <location>
        <begin position="129"/>
        <end position="148"/>
    </location>
</feature>
<name>A0AAV5T9A4_9BILA</name>
<evidence type="ECO:0000256" key="1">
    <source>
        <dbReference type="ARBA" id="ARBA00004141"/>
    </source>
</evidence>